<keyword evidence="6" id="KW-1185">Reference proteome</keyword>
<dbReference type="AlphaFoldDB" id="A0A3L7ALM4"/>
<dbReference type="RefSeq" id="WP_121689075.1">
    <property type="nucleotide sequence ID" value="NZ_RCUY01000010.1"/>
</dbReference>
<dbReference type="InterPro" id="IPR050922">
    <property type="entry name" value="LytR/CpsA/Psr_CW_biosynth"/>
</dbReference>
<dbReference type="EMBL" id="RCUY01000010">
    <property type="protein sequence ID" value="RLP81383.1"/>
    <property type="molecule type" value="Genomic_DNA"/>
</dbReference>
<keyword evidence="3" id="KW-0472">Membrane</keyword>
<sequence>MNSPIDELLSTAETDVPTRAERKAAKKPWTRTRKIVVWSTSSILAILLIGIAIAGSYVASLADTYNSNVTVLPSAETFPKEEARPPQATDGSRNILLLGSDSRGDATIAGEDTGSNQRSDVLMLVNIAANRKDVTVMSIMRDLWVPIPGHGNAKINAALAWGGTPLVVETVESLLGVRIDNLAIIDFEGFRGMTDALGGVDVNVETGFTRKDENMTFPQGINHLDGVHALGFVRERYAFPTGDFQRVRNQQLYLQALGSALLSKDTLTDPTKISNFVTETSKFLSVDSGFDFPTMVELGLSLRDLRAENIHYFTMPTAGTGWSPDHKQSIVNLNSAAIPALREAIAHDTVADYAAKVAAGTAPGIAPAK</sequence>
<protein>
    <submittedName>
        <fullName evidence="5">LytR family transcriptional regulator</fullName>
    </submittedName>
</protein>
<dbReference type="PANTHER" id="PTHR33392:SF6">
    <property type="entry name" value="POLYISOPRENYL-TEICHOIC ACID--PEPTIDOGLYCAN TEICHOIC ACID TRANSFERASE TAGU"/>
    <property type="match status" value="1"/>
</dbReference>
<evidence type="ECO:0000313" key="6">
    <source>
        <dbReference type="Proteomes" id="UP000269438"/>
    </source>
</evidence>
<feature type="domain" description="Cell envelope-related transcriptional attenuator" evidence="4">
    <location>
        <begin position="118"/>
        <end position="259"/>
    </location>
</feature>
<proteinExistence type="inferred from homology"/>
<keyword evidence="3" id="KW-0812">Transmembrane</keyword>
<feature type="transmembrane region" description="Helical" evidence="3">
    <location>
        <begin position="35"/>
        <end position="59"/>
    </location>
</feature>
<reference evidence="5 6" key="1">
    <citation type="submission" date="2018-10" db="EMBL/GenBank/DDBJ databases">
        <authorList>
            <person name="Li J."/>
        </authorList>
    </citation>
    <scope>NUCLEOTIDE SEQUENCE [LARGE SCALE GENOMIC DNA]</scope>
    <source>
        <strain evidence="5 6">JCM 11654</strain>
    </source>
</reference>
<comment type="caution">
    <text evidence="5">The sequence shown here is derived from an EMBL/GenBank/DDBJ whole genome shotgun (WGS) entry which is preliminary data.</text>
</comment>
<evidence type="ECO:0000256" key="2">
    <source>
        <dbReference type="SAM" id="MobiDB-lite"/>
    </source>
</evidence>
<evidence type="ECO:0000256" key="3">
    <source>
        <dbReference type="SAM" id="Phobius"/>
    </source>
</evidence>
<comment type="similarity">
    <text evidence="1">Belongs to the LytR/CpsA/Psr (LCP) family.</text>
</comment>
<dbReference type="Proteomes" id="UP000269438">
    <property type="component" value="Unassembled WGS sequence"/>
</dbReference>
<evidence type="ECO:0000259" key="4">
    <source>
        <dbReference type="Pfam" id="PF03816"/>
    </source>
</evidence>
<feature type="region of interest" description="Disordered" evidence="2">
    <location>
        <begin position="1"/>
        <end position="25"/>
    </location>
</feature>
<evidence type="ECO:0000313" key="5">
    <source>
        <dbReference type="EMBL" id="RLP81383.1"/>
    </source>
</evidence>
<dbReference type="OrthoDB" id="9782542at2"/>
<dbReference type="NCBIfam" id="TIGR00350">
    <property type="entry name" value="lytR_cpsA_psr"/>
    <property type="match status" value="1"/>
</dbReference>
<gene>
    <name evidence="5" type="ORF">D9V34_12220</name>
</gene>
<accession>A0A3L7ALM4</accession>
<name>A0A3L7ALM4_9MICO</name>
<dbReference type="Pfam" id="PF03816">
    <property type="entry name" value="LytR_cpsA_psr"/>
    <property type="match status" value="1"/>
</dbReference>
<dbReference type="PANTHER" id="PTHR33392">
    <property type="entry name" value="POLYISOPRENYL-TEICHOIC ACID--PEPTIDOGLYCAN TEICHOIC ACID TRANSFERASE TAGU"/>
    <property type="match status" value="1"/>
</dbReference>
<keyword evidence="3" id="KW-1133">Transmembrane helix</keyword>
<organism evidence="5 6">
    <name type="scientific">Mycetocola lacteus</name>
    <dbReference type="NCBI Taxonomy" id="76637"/>
    <lineage>
        <taxon>Bacteria</taxon>
        <taxon>Bacillati</taxon>
        <taxon>Actinomycetota</taxon>
        <taxon>Actinomycetes</taxon>
        <taxon>Micrococcales</taxon>
        <taxon>Microbacteriaceae</taxon>
        <taxon>Mycetocola</taxon>
    </lineage>
</organism>
<dbReference type="InterPro" id="IPR004474">
    <property type="entry name" value="LytR_CpsA_psr"/>
</dbReference>
<dbReference type="Gene3D" id="3.40.630.190">
    <property type="entry name" value="LCP protein"/>
    <property type="match status" value="1"/>
</dbReference>
<evidence type="ECO:0000256" key="1">
    <source>
        <dbReference type="ARBA" id="ARBA00006068"/>
    </source>
</evidence>